<sequence>MARKDLLKSVMASSSEQPKDSGRSGYAMRGASKSMKVSIDNLAENSKRLLEGETIVEIDPQLIDVSFVSDRLSDDDEAFNELKESIAAGRQDTPVLLRPHPDLAGRYMIVFGHRRVRVASALGRTVRAVVKPMDDVAHILAQGQENTARADLSFIEKALFAKSLLDMGQAKDVIQSALTIDGTLLSRMLSVAQNIPRHVIERIGPAKQIGRDRWEDFKKLASESANQKVLEGALELEGLHELDSDARFELLHSRLAEVGRTPKRRKTRVAPKKRTWTAGKGRIKGVIGRSGRAFSISLTAQDSTEFGDFLSGRLDQLYSEFLATKEEQSEQ</sequence>
<dbReference type="RefSeq" id="WP_037932005.1">
    <property type="nucleotide sequence ID" value="NZ_CP054602.1"/>
</dbReference>
<dbReference type="InterPro" id="IPR003115">
    <property type="entry name" value="ParB_N"/>
</dbReference>
<dbReference type="SUPFAM" id="SSF109709">
    <property type="entry name" value="KorB DNA-binding domain-like"/>
    <property type="match status" value="1"/>
</dbReference>
<dbReference type="Gene3D" id="1.10.10.2830">
    <property type="match status" value="1"/>
</dbReference>
<protein>
    <submittedName>
        <fullName evidence="4">Chromosome partitioning protein ParB</fullName>
    </submittedName>
</protein>
<dbReference type="Gene3D" id="3.90.1530.30">
    <property type="match status" value="1"/>
</dbReference>
<evidence type="ECO:0000256" key="1">
    <source>
        <dbReference type="ARBA" id="ARBA00006295"/>
    </source>
</evidence>
<comment type="similarity">
    <text evidence="1">Belongs to the ParB family.</text>
</comment>
<dbReference type="GO" id="GO:0007059">
    <property type="term" value="P:chromosome segregation"/>
    <property type="evidence" value="ECO:0007669"/>
    <property type="project" value="TreeGrafter"/>
</dbReference>
<accession>A0A073ITK5</accession>
<proteinExistence type="inferred from homology"/>
<dbReference type="EMBL" id="JAMD01000035">
    <property type="protein sequence ID" value="KEJ93658.1"/>
    <property type="molecule type" value="Genomic_DNA"/>
</dbReference>
<dbReference type="SUPFAM" id="SSF110849">
    <property type="entry name" value="ParB/Sulfiredoxin"/>
    <property type="match status" value="1"/>
</dbReference>
<reference evidence="4 5" key="1">
    <citation type="submission" date="2014-01" db="EMBL/GenBank/DDBJ databases">
        <title>Sulfitobacter sp. H3 (MCCC 1A00686) Genome Sequencing.</title>
        <authorList>
            <person name="Lai Q."/>
            <person name="Hong Z."/>
        </authorList>
    </citation>
    <scope>NUCLEOTIDE SEQUENCE [LARGE SCALE GENOMIC DNA]</scope>
    <source>
        <strain evidence="4 5">H3</strain>
    </source>
</reference>
<dbReference type="GeneID" id="68872064"/>
<dbReference type="Proteomes" id="UP000027746">
    <property type="component" value="Unassembled WGS sequence"/>
</dbReference>
<dbReference type="InterPro" id="IPR004437">
    <property type="entry name" value="ParB/RepB/Spo0J"/>
</dbReference>
<dbReference type="GO" id="GO:0003677">
    <property type="term" value="F:DNA binding"/>
    <property type="evidence" value="ECO:0007669"/>
    <property type="project" value="InterPro"/>
</dbReference>
<feature type="region of interest" description="Disordered" evidence="2">
    <location>
        <begin position="1"/>
        <end position="28"/>
    </location>
</feature>
<keyword evidence="5" id="KW-1185">Reference proteome</keyword>
<dbReference type="InterPro" id="IPR017819">
    <property type="entry name" value="Plasmid_partition_RepB"/>
</dbReference>
<evidence type="ECO:0000256" key="2">
    <source>
        <dbReference type="SAM" id="MobiDB-lite"/>
    </source>
</evidence>
<dbReference type="NCBIfam" id="TIGR00180">
    <property type="entry name" value="parB_part"/>
    <property type="match status" value="1"/>
</dbReference>
<dbReference type="GO" id="GO:0005694">
    <property type="term" value="C:chromosome"/>
    <property type="evidence" value="ECO:0007669"/>
    <property type="project" value="TreeGrafter"/>
</dbReference>
<dbReference type="InterPro" id="IPR036086">
    <property type="entry name" value="ParB/Sulfiredoxin_sf"/>
</dbReference>
<name>A0A073ITK5_9RHOB</name>
<evidence type="ECO:0000259" key="3">
    <source>
        <dbReference type="SMART" id="SM00470"/>
    </source>
</evidence>
<dbReference type="NCBIfam" id="TIGR03454">
    <property type="entry name" value="partition_RepB"/>
    <property type="match status" value="1"/>
</dbReference>
<organism evidence="4 5">
    <name type="scientific">Pseudosulfitobacter pseudonitzschiae</name>
    <dbReference type="NCBI Taxonomy" id="1402135"/>
    <lineage>
        <taxon>Bacteria</taxon>
        <taxon>Pseudomonadati</taxon>
        <taxon>Pseudomonadota</taxon>
        <taxon>Alphaproteobacteria</taxon>
        <taxon>Rhodobacterales</taxon>
        <taxon>Roseobacteraceae</taxon>
        <taxon>Pseudosulfitobacter</taxon>
    </lineage>
</organism>
<evidence type="ECO:0000313" key="4">
    <source>
        <dbReference type="EMBL" id="KEJ93658.1"/>
    </source>
</evidence>
<dbReference type="AlphaFoldDB" id="A0A073ITK5"/>
<dbReference type="PANTHER" id="PTHR33375">
    <property type="entry name" value="CHROMOSOME-PARTITIONING PROTEIN PARB-RELATED"/>
    <property type="match status" value="1"/>
</dbReference>
<comment type="caution">
    <text evidence="4">The sequence shown here is derived from an EMBL/GenBank/DDBJ whole genome shotgun (WGS) entry which is preliminary data.</text>
</comment>
<dbReference type="InterPro" id="IPR011111">
    <property type="entry name" value="Plasmid_RepB"/>
</dbReference>
<dbReference type="SMART" id="SM00470">
    <property type="entry name" value="ParB"/>
    <property type="match status" value="1"/>
</dbReference>
<dbReference type="InterPro" id="IPR050336">
    <property type="entry name" value="Chromosome_partition/occlusion"/>
</dbReference>
<dbReference type="OrthoDB" id="7908920at2"/>
<feature type="domain" description="ParB-like N-terminal" evidence="3">
    <location>
        <begin position="56"/>
        <end position="147"/>
    </location>
</feature>
<dbReference type="Pfam" id="PF07506">
    <property type="entry name" value="RepB"/>
    <property type="match status" value="1"/>
</dbReference>
<gene>
    <name evidence="4" type="ORF">SUH3_16465</name>
</gene>
<evidence type="ECO:0000313" key="5">
    <source>
        <dbReference type="Proteomes" id="UP000027746"/>
    </source>
</evidence>
<dbReference type="PANTHER" id="PTHR33375:SF1">
    <property type="entry name" value="CHROMOSOME-PARTITIONING PROTEIN PARB-RELATED"/>
    <property type="match status" value="1"/>
</dbReference>
<dbReference type="CDD" id="cd16405">
    <property type="entry name" value="RepB_like_N"/>
    <property type="match status" value="1"/>
</dbReference>
<dbReference type="Pfam" id="PF02195">
    <property type="entry name" value="ParB_N"/>
    <property type="match status" value="1"/>
</dbReference>
<dbReference type="InterPro" id="IPR037972">
    <property type="entry name" value="RepB_N"/>
</dbReference>